<dbReference type="CDD" id="cd11301">
    <property type="entry name" value="Fut1_Fut2_like"/>
    <property type="match status" value="1"/>
</dbReference>
<evidence type="ECO:0000313" key="3">
    <source>
        <dbReference type="EMBL" id="QEM11412.1"/>
    </source>
</evidence>
<dbReference type="GO" id="GO:0005975">
    <property type="term" value="P:carbohydrate metabolic process"/>
    <property type="evidence" value="ECO:0007669"/>
    <property type="project" value="InterPro"/>
</dbReference>
<keyword evidence="1" id="KW-0328">Glycosyltransferase</keyword>
<dbReference type="PANTHER" id="PTHR11927">
    <property type="entry name" value="GALACTOSIDE 2-L-FUCOSYLTRANSFERASE"/>
    <property type="match status" value="1"/>
</dbReference>
<dbReference type="GO" id="GO:0016020">
    <property type="term" value="C:membrane"/>
    <property type="evidence" value="ECO:0007669"/>
    <property type="project" value="InterPro"/>
</dbReference>
<proteinExistence type="predicted"/>
<dbReference type="RefSeq" id="WP_112573949.1">
    <property type="nucleotide sequence ID" value="NZ_CP043450.1"/>
</dbReference>
<sequence length="295" mass="34590">MIVVKLQGGLGNQMFQYAAGRGLSQGSPVYINHRFLEENQTDSPLFTARKYELQLFRNIKAVKATAKQLKIFNNNSFYYRLYRLFFKTVISRQIENEYIDFEKTYGKPVNIYLDGYFQSEKYFKHLRNQLLADFEFPALDTDNDNIRKKIEASANPVSIHVRRGDYLKSPEIYKVHGVLEVQYYQQSLSLLKAKYNDLTLFVFSDDMDWAKENLNLNCQTNYITGNHSENSWKDMALMSYCKHHIIANSSFSWWGAWLSKSNGEVFAPANWFNANNVKFNIHNFIPSNWHIISNE</sequence>
<keyword evidence="2" id="KW-0808">Transferase</keyword>
<dbReference type="KEGG" id="mrub:DEO27_015710"/>
<reference evidence="3" key="1">
    <citation type="submission" date="2019-08" db="EMBL/GenBank/DDBJ databases">
        <title>Comparative genome analysis confer to the adaptation heavy metal polluted environment.</title>
        <authorList>
            <person name="Li Y."/>
        </authorList>
    </citation>
    <scope>NUCLEOTIDE SEQUENCE [LARGE SCALE GENOMIC DNA]</scope>
    <source>
        <strain evidence="3">P1</strain>
    </source>
</reference>
<protein>
    <submittedName>
        <fullName evidence="3">Alpha-1,2-fucosyltransferase</fullName>
    </submittedName>
</protein>
<evidence type="ECO:0000256" key="1">
    <source>
        <dbReference type="ARBA" id="ARBA00022676"/>
    </source>
</evidence>
<dbReference type="EMBL" id="CP043450">
    <property type="protein sequence ID" value="QEM11412.1"/>
    <property type="molecule type" value="Genomic_DNA"/>
</dbReference>
<dbReference type="Pfam" id="PF01531">
    <property type="entry name" value="Glyco_transf_11"/>
    <property type="match status" value="1"/>
</dbReference>
<dbReference type="InterPro" id="IPR002516">
    <property type="entry name" value="Glyco_trans_11"/>
</dbReference>
<dbReference type="OrthoDB" id="9794601at2"/>
<gene>
    <name evidence="3" type="ORF">DEO27_015710</name>
</gene>
<dbReference type="AlphaFoldDB" id="A0A5C1HZV2"/>
<dbReference type="GO" id="GO:0008107">
    <property type="term" value="F:galactoside 2-alpha-L-fucosyltransferase activity"/>
    <property type="evidence" value="ECO:0007669"/>
    <property type="project" value="InterPro"/>
</dbReference>
<accession>A0A5C1HZV2</accession>
<evidence type="ECO:0000256" key="2">
    <source>
        <dbReference type="ARBA" id="ARBA00022679"/>
    </source>
</evidence>
<keyword evidence="4" id="KW-1185">Reference proteome</keyword>
<organism evidence="3 4">
    <name type="scientific">Mucilaginibacter rubeus</name>
    <dbReference type="NCBI Taxonomy" id="2027860"/>
    <lineage>
        <taxon>Bacteria</taxon>
        <taxon>Pseudomonadati</taxon>
        <taxon>Bacteroidota</taxon>
        <taxon>Sphingobacteriia</taxon>
        <taxon>Sphingobacteriales</taxon>
        <taxon>Sphingobacteriaceae</taxon>
        <taxon>Mucilaginibacter</taxon>
    </lineage>
</organism>
<name>A0A5C1HZV2_9SPHI</name>
<dbReference type="Proteomes" id="UP000251402">
    <property type="component" value="Chromosome"/>
</dbReference>
<evidence type="ECO:0000313" key="4">
    <source>
        <dbReference type="Proteomes" id="UP000251402"/>
    </source>
</evidence>
<dbReference type="PANTHER" id="PTHR11927:SF9">
    <property type="entry name" value="L-FUCOSYLTRANSFERASE"/>
    <property type="match status" value="1"/>
</dbReference>